<feature type="region of interest" description="Disordered" evidence="1">
    <location>
        <begin position="20"/>
        <end position="66"/>
    </location>
</feature>
<feature type="non-terminal residue" evidence="3">
    <location>
        <position position="1"/>
    </location>
</feature>
<proteinExistence type="predicted"/>
<feature type="compositionally biased region" description="Acidic residues" evidence="1">
    <location>
        <begin position="56"/>
        <end position="66"/>
    </location>
</feature>
<reference evidence="3" key="1">
    <citation type="submission" date="2021-02" db="EMBL/GenBank/DDBJ databases">
        <authorList>
            <person name="Nowell W R."/>
        </authorList>
    </citation>
    <scope>NUCLEOTIDE SEQUENCE</scope>
</reference>
<gene>
    <name evidence="2" type="ORF">QYT958_LOCUS38956</name>
    <name evidence="3" type="ORF">QYT958_LOCUS45055</name>
</gene>
<comment type="caution">
    <text evidence="3">The sequence shown here is derived from an EMBL/GenBank/DDBJ whole genome shotgun (WGS) entry which is preliminary data.</text>
</comment>
<evidence type="ECO:0000313" key="2">
    <source>
        <dbReference type="EMBL" id="CAF5009707.1"/>
    </source>
</evidence>
<organism evidence="3 4">
    <name type="scientific">Rotaria socialis</name>
    <dbReference type="NCBI Taxonomy" id="392032"/>
    <lineage>
        <taxon>Eukaryota</taxon>
        <taxon>Metazoa</taxon>
        <taxon>Spiralia</taxon>
        <taxon>Gnathifera</taxon>
        <taxon>Rotifera</taxon>
        <taxon>Eurotatoria</taxon>
        <taxon>Bdelloidea</taxon>
        <taxon>Philodinida</taxon>
        <taxon>Philodinidae</taxon>
        <taxon>Rotaria</taxon>
    </lineage>
</organism>
<protein>
    <submittedName>
        <fullName evidence="3">Uncharacterized protein</fullName>
    </submittedName>
</protein>
<dbReference type="Proteomes" id="UP000663848">
    <property type="component" value="Unassembled WGS sequence"/>
</dbReference>
<evidence type="ECO:0000313" key="4">
    <source>
        <dbReference type="Proteomes" id="UP000663848"/>
    </source>
</evidence>
<dbReference type="EMBL" id="CAJOBR010072880">
    <property type="protein sequence ID" value="CAF5105062.1"/>
    <property type="molecule type" value="Genomic_DNA"/>
</dbReference>
<name>A0A822ES70_9BILA</name>
<sequence>ASNTPTVVYGDTGKVTVNGMSSNGTTIQRGSIPASSLKGPATGFTSPFYKKSETTENQEVENATDA</sequence>
<evidence type="ECO:0000256" key="1">
    <source>
        <dbReference type="SAM" id="MobiDB-lite"/>
    </source>
</evidence>
<accession>A0A822ES70</accession>
<feature type="compositionally biased region" description="Polar residues" evidence="1">
    <location>
        <begin position="20"/>
        <end position="29"/>
    </location>
</feature>
<dbReference type="EMBL" id="CAJOBR010035189">
    <property type="protein sequence ID" value="CAF5009707.1"/>
    <property type="molecule type" value="Genomic_DNA"/>
</dbReference>
<evidence type="ECO:0000313" key="3">
    <source>
        <dbReference type="EMBL" id="CAF5105062.1"/>
    </source>
</evidence>
<dbReference type="AlphaFoldDB" id="A0A822ES70"/>